<keyword evidence="3" id="KW-1185">Reference proteome</keyword>
<dbReference type="Proteomes" id="UP000692954">
    <property type="component" value="Unassembled WGS sequence"/>
</dbReference>
<sequence>MLLILLQVVFTQRIFSPSIKHLYEQIPHTFYSPNINSTLLLQYNSYPGVYSMELGEIQDGKYIPIHPNVTLDPFTLPGCNQYERRLIYKHLVNKSAQTNNAFFTNMYVDDNFVFVTRSDNSILTFEIDLNMLDRTVNDLTLKSIHTTHGNSSEHHIACLNKTCAVFGQDSAFLYKESKFKLIELEKNSQNQVNFPTRIYFDEKLNALYLIYGTNMVEVYQFTESSLVRFTSFTAGKEIVSVRTNAESTILYLLDKSVGLLAYKILSIGEYIDTGFMIALQNCIQFDFYENTFFLIAETTDRIPYALEVLVDEDNYYFNKIYSKDMEIYDVWVGEHVAILIGEENHRVIYHSVYNKFKIDSEIPLFFQDIDLMNVEEFRKWESTSYSKNAIEQDPFSKTSLSYKQSFIVGISSQQLSIFSIKSISPWLQCKPITSNTLQYYLKMNSTNCPSKVKENEYSSFQQCVIMHNFTLVGKEILFYEKDQTFVIIGGCALIGFVLLLIIAVVCVKKYLDNKIIDLSKHIKLEELDPPINPQENAIV</sequence>
<gene>
    <name evidence="2" type="ORF">PSON_ATCC_30995.1.T1240173</name>
</gene>
<feature type="transmembrane region" description="Helical" evidence="1">
    <location>
        <begin position="485"/>
        <end position="507"/>
    </location>
</feature>
<dbReference type="EMBL" id="CAJJDN010000124">
    <property type="protein sequence ID" value="CAD8120159.1"/>
    <property type="molecule type" value="Genomic_DNA"/>
</dbReference>
<keyword evidence="1" id="KW-1133">Transmembrane helix</keyword>
<keyword evidence="1" id="KW-0812">Transmembrane</keyword>
<organism evidence="2 3">
    <name type="scientific">Paramecium sonneborni</name>
    <dbReference type="NCBI Taxonomy" id="65129"/>
    <lineage>
        <taxon>Eukaryota</taxon>
        <taxon>Sar</taxon>
        <taxon>Alveolata</taxon>
        <taxon>Ciliophora</taxon>
        <taxon>Intramacronucleata</taxon>
        <taxon>Oligohymenophorea</taxon>
        <taxon>Peniculida</taxon>
        <taxon>Parameciidae</taxon>
        <taxon>Paramecium</taxon>
    </lineage>
</organism>
<protein>
    <recommendedName>
        <fullName evidence="4">Transmembrane protein</fullName>
    </recommendedName>
</protein>
<comment type="caution">
    <text evidence="2">The sequence shown here is derived from an EMBL/GenBank/DDBJ whole genome shotgun (WGS) entry which is preliminary data.</text>
</comment>
<evidence type="ECO:0008006" key="4">
    <source>
        <dbReference type="Google" id="ProtNLM"/>
    </source>
</evidence>
<dbReference type="OrthoDB" id="287782at2759"/>
<name>A0A8S1QXJ5_9CILI</name>
<evidence type="ECO:0000313" key="2">
    <source>
        <dbReference type="EMBL" id="CAD8120159.1"/>
    </source>
</evidence>
<dbReference type="AlphaFoldDB" id="A0A8S1QXJ5"/>
<accession>A0A8S1QXJ5</accession>
<proteinExistence type="predicted"/>
<reference evidence="2" key="1">
    <citation type="submission" date="2021-01" db="EMBL/GenBank/DDBJ databases">
        <authorList>
            <consortium name="Genoscope - CEA"/>
            <person name="William W."/>
        </authorList>
    </citation>
    <scope>NUCLEOTIDE SEQUENCE</scope>
</reference>
<evidence type="ECO:0000256" key="1">
    <source>
        <dbReference type="SAM" id="Phobius"/>
    </source>
</evidence>
<keyword evidence="1" id="KW-0472">Membrane</keyword>
<evidence type="ECO:0000313" key="3">
    <source>
        <dbReference type="Proteomes" id="UP000692954"/>
    </source>
</evidence>